<evidence type="ECO:0000256" key="6">
    <source>
        <dbReference type="ARBA" id="ARBA00023136"/>
    </source>
</evidence>
<dbReference type="PANTHER" id="PTHR30250:SF10">
    <property type="entry name" value="LIPOPOLYSACCHARIDE BIOSYNTHESIS PROTEIN WZXC"/>
    <property type="match status" value="1"/>
</dbReference>
<dbReference type="AlphaFoldDB" id="A0A845B5A4"/>
<comment type="similarity">
    <text evidence="2">Belongs to the polysaccharide synthase family.</text>
</comment>
<evidence type="ECO:0000313" key="9">
    <source>
        <dbReference type="EMBL" id="MXP31388.1"/>
    </source>
</evidence>
<keyword evidence="6 8" id="KW-0472">Membrane</keyword>
<gene>
    <name evidence="9" type="ORF">GRI94_06065</name>
    <name evidence="10" type="ORF">GRI94_20155</name>
</gene>
<sequence>MRSAVAWRWGSQLLAQTIAWGSTLIVVRLLDPSDYGLFAMTQVVFTALAFLNGYSFATSLIQTSHVNRRRVGQVFGLLLLFNGSLAAIQFLGADAMAAYYREPLVADMLRIQAVIFLTVPFTALPSQLLAKRLEFRIQGKISMIAAVISAAVALGLAWYDFGVWALVYAPIAGFVFRAIALTIAAKSLVPPVFDFRGAGDLVRFGGALTICQLFWIIQSQSDIFIAGRSFDTHDLGLYAEALFLTLIVTGRFLPPINEVALPAYAELHKAGKPLDAFFSKTLRTVLLVTAPIYFGLALTAEPAVLTLFGPKWVEMAPLVAGLALAMPAMALQIVCSPVTNAMGLPRVYLMSNGFGAVLFPIGFLFGIAYGPMGLVHAWWAAAPLLLLVTLALTLPVVGLAWRALLVELAPVMLACGLMTLAVVGVSGLLENYPPIVELALEGLAGAAVYLAALWLFWPRLVRETIAMLRKRDPSVDASSAAPAGQTTTPAGPAGA</sequence>
<organism evidence="10 11">
    <name type="scientific">Parerythrobacter jejuensis</name>
    <dbReference type="NCBI Taxonomy" id="795812"/>
    <lineage>
        <taxon>Bacteria</taxon>
        <taxon>Pseudomonadati</taxon>
        <taxon>Pseudomonadota</taxon>
        <taxon>Alphaproteobacteria</taxon>
        <taxon>Sphingomonadales</taxon>
        <taxon>Erythrobacteraceae</taxon>
        <taxon>Parerythrobacter</taxon>
    </lineage>
</organism>
<evidence type="ECO:0000313" key="10">
    <source>
        <dbReference type="EMBL" id="MXP34148.1"/>
    </source>
</evidence>
<protein>
    <submittedName>
        <fullName evidence="10">Oligosaccharide flippase family protein</fullName>
    </submittedName>
</protein>
<keyword evidence="4 8" id="KW-0812">Transmembrane</keyword>
<name>A0A845B5A4_9SPHN</name>
<feature type="transmembrane region" description="Helical" evidence="8">
    <location>
        <begin position="347"/>
        <end position="370"/>
    </location>
</feature>
<evidence type="ECO:0000256" key="3">
    <source>
        <dbReference type="ARBA" id="ARBA00022475"/>
    </source>
</evidence>
<keyword evidence="11" id="KW-1185">Reference proteome</keyword>
<feature type="region of interest" description="Disordered" evidence="7">
    <location>
        <begin position="475"/>
        <end position="495"/>
    </location>
</feature>
<evidence type="ECO:0000256" key="1">
    <source>
        <dbReference type="ARBA" id="ARBA00004651"/>
    </source>
</evidence>
<dbReference type="PANTHER" id="PTHR30250">
    <property type="entry name" value="PST FAMILY PREDICTED COLANIC ACID TRANSPORTER"/>
    <property type="match status" value="1"/>
</dbReference>
<comment type="caution">
    <text evidence="10">The sequence shown here is derived from an EMBL/GenBank/DDBJ whole genome shotgun (WGS) entry which is preliminary data.</text>
</comment>
<dbReference type="Proteomes" id="UP000446786">
    <property type="component" value="Unassembled WGS sequence"/>
</dbReference>
<feature type="transmembrane region" description="Helical" evidence="8">
    <location>
        <begin position="165"/>
        <end position="189"/>
    </location>
</feature>
<evidence type="ECO:0000256" key="5">
    <source>
        <dbReference type="ARBA" id="ARBA00022989"/>
    </source>
</evidence>
<dbReference type="GO" id="GO:0005886">
    <property type="term" value="C:plasma membrane"/>
    <property type="evidence" value="ECO:0007669"/>
    <property type="project" value="UniProtKB-SubCell"/>
</dbReference>
<evidence type="ECO:0000256" key="7">
    <source>
        <dbReference type="SAM" id="MobiDB-lite"/>
    </source>
</evidence>
<dbReference type="EMBL" id="WTYE01000001">
    <property type="protein sequence ID" value="MXP34148.1"/>
    <property type="molecule type" value="Genomic_DNA"/>
</dbReference>
<keyword evidence="3" id="KW-1003">Cell membrane</keyword>
<dbReference type="CDD" id="cd13127">
    <property type="entry name" value="MATE_tuaB_like"/>
    <property type="match status" value="1"/>
</dbReference>
<dbReference type="OrthoDB" id="7605542at2"/>
<feature type="transmembrane region" description="Helical" evidence="8">
    <location>
        <begin position="111"/>
        <end position="129"/>
    </location>
</feature>
<feature type="transmembrane region" description="Helical" evidence="8">
    <location>
        <begin position="435"/>
        <end position="457"/>
    </location>
</feature>
<feature type="transmembrane region" description="Helical" evidence="8">
    <location>
        <begin position="285"/>
        <end position="309"/>
    </location>
</feature>
<evidence type="ECO:0000256" key="4">
    <source>
        <dbReference type="ARBA" id="ARBA00022692"/>
    </source>
</evidence>
<feature type="transmembrane region" description="Helical" evidence="8">
    <location>
        <begin position="315"/>
        <end position="335"/>
    </location>
</feature>
<comment type="subcellular location">
    <subcellularLocation>
        <location evidence="1">Cell membrane</location>
        <topology evidence="1">Multi-pass membrane protein</topology>
    </subcellularLocation>
</comment>
<feature type="transmembrane region" description="Helical" evidence="8">
    <location>
        <begin position="12"/>
        <end position="30"/>
    </location>
</feature>
<accession>A0A845B5A4</accession>
<feature type="transmembrane region" description="Helical" evidence="8">
    <location>
        <begin position="376"/>
        <end position="401"/>
    </location>
</feature>
<keyword evidence="5 8" id="KW-1133">Transmembrane helix</keyword>
<feature type="transmembrane region" description="Helical" evidence="8">
    <location>
        <begin position="141"/>
        <end position="159"/>
    </location>
</feature>
<dbReference type="Pfam" id="PF13440">
    <property type="entry name" value="Polysacc_synt_3"/>
    <property type="match status" value="1"/>
</dbReference>
<feature type="transmembrane region" description="Helical" evidence="8">
    <location>
        <begin position="36"/>
        <end position="54"/>
    </location>
</feature>
<reference evidence="10 11" key="1">
    <citation type="submission" date="2019-12" db="EMBL/GenBank/DDBJ databases">
        <title>Genomic-based taxomic classification of the family Erythrobacteraceae.</title>
        <authorList>
            <person name="Xu L."/>
        </authorList>
    </citation>
    <scope>NUCLEOTIDE SEQUENCE [LARGE SCALE GENOMIC DNA]</scope>
    <source>
        <strain evidence="10 11">JCM 16677</strain>
    </source>
</reference>
<evidence type="ECO:0000256" key="2">
    <source>
        <dbReference type="ARBA" id="ARBA00007430"/>
    </source>
</evidence>
<proteinExistence type="inferred from homology"/>
<feature type="transmembrane region" description="Helical" evidence="8">
    <location>
        <begin position="408"/>
        <end position="429"/>
    </location>
</feature>
<evidence type="ECO:0000256" key="8">
    <source>
        <dbReference type="SAM" id="Phobius"/>
    </source>
</evidence>
<dbReference type="EMBL" id="WTYE01000001">
    <property type="protein sequence ID" value="MXP31388.1"/>
    <property type="molecule type" value="Genomic_DNA"/>
</dbReference>
<feature type="transmembrane region" description="Helical" evidence="8">
    <location>
        <begin position="74"/>
        <end position="91"/>
    </location>
</feature>
<dbReference type="InterPro" id="IPR050833">
    <property type="entry name" value="Poly_Biosynth_Transport"/>
</dbReference>
<evidence type="ECO:0000313" key="11">
    <source>
        <dbReference type="Proteomes" id="UP000446786"/>
    </source>
</evidence>